<evidence type="ECO:0000256" key="2">
    <source>
        <dbReference type="ARBA" id="ARBA00022490"/>
    </source>
</evidence>
<keyword evidence="6 10" id="KW-0594">Phospholipid biosynthesis</keyword>
<evidence type="ECO:0000256" key="1">
    <source>
        <dbReference type="ARBA" id="ARBA00001232"/>
    </source>
</evidence>
<name>A0A0R1W7E9_9LACO</name>
<dbReference type="UniPathway" id="UPA00085"/>
<dbReference type="SUPFAM" id="SSF53659">
    <property type="entry name" value="Isocitrate/Isopropylmalate dehydrogenase-like"/>
    <property type="match status" value="1"/>
</dbReference>
<keyword evidence="12" id="KW-1185">Reference proteome</keyword>
<comment type="similarity">
    <text evidence="10">Belongs to the PlsX family.</text>
</comment>
<comment type="subcellular location">
    <subcellularLocation>
        <location evidence="10">Cytoplasm</location>
    </subcellularLocation>
    <text evidence="10">Associated with the membrane possibly through PlsY.</text>
</comment>
<dbReference type="GO" id="GO:0006633">
    <property type="term" value="P:fatty acid biosynthetic process"/>
    <property type="evidence" value="ECO:0007669"/>
    <property type="project" value="UniProtKB-UniRule"/>
</dbReference>
<evidence type="ECO:0000256" key="4">
    <source>
        <dbReference type="ARBA" id="ARBA00022679"/>
    </source>
</evidence>
<comment type="function">
    <text evidence="10">Catalyzes the reversible formation of acyl-phosphate (acyl-PO(4)) from acyl-[acyl-carrier-protein] (acyl-ACP). This enzyme utilizes acyl-ACP as fatty acyl donor, but not acyl-CoA.</text>
</comment>
<keyword evidence="7 10" id="KW-1208">Phospholipid metabolism</keyword>
<dbReference type="PATRIC" id="fig|1423735.3.peg.1015"/>
<comment type="pathway">
    <text evidence="10">Lipid metabolism; phospholipid metabolism.</text>
</comment>
<proteinExistence type="inferred from homology"/>
<dbReference type="Proteomes" id="UP000051315">
    <property type="component" value="Unassembled WGS sequence"/>
</dbReference>
<evidence type="ECO:0000256" key="6">
    <source>
        <dbReference type="ARBA" id="ARBA00023209"/>
    </source>
</evidence>
<dbReference type="GO" id="GO:0008654">
    <property type="term" value="P:phospholipid biosynthetic process"/>
    <property type="evidence" value="ECO:0007669"/>
    <property type="project" value="UniProtKB-KW"/>
</dbReference>
<dbReference type="InterPro" id="IPR003664">
    <property type="entry name" value="FA_synthesis"/>
</dbReference>
<dbReference type="PANTHER" id="PTHR30100:SF1">
    <property type="entry name" value="PHOSPHATE ACYLTRANSFERASE"/>
    <property type="match status" value="1"/>
</dbReference>
<evidence type="ECO:0000256" key="7">
    <source>
        <dbReference type="ARBA" id="ARBA00023264"/>
    </source>
</evidence>
<dbReference type="InterPro" id="IPR012281">
    <property type="entry name" value="Phospholipid_synth_PlsX-like"/>
</dbReference>
<evidence type="ECO:0000256" key="5">
    <source>
        <dbReference type="ARBA" id="ARBA00023098"/>
    </source>
</evidence>
<comment type="subunit">
    <text evidence="9 10">Homodimer. Probably interacts with PlsY.</text>
</comment>
<dbReference type="PIRSF" id="PIRSF002465">
    <property type="entry name" value="Phsphlp_syn_PlsX"/>
    <property type="match status" value="1"/>
</dbReference>
<comment type="catalytic activity">
    <reaction evidence="1 10">
        <text>a fatty acyl-[ACP] + phosphate = an acyl phosphate + holo-[ACP]</text>
        <dbReference type="Rhea" id="RHEA:42292"/>
        <dbReference type="Rhea" id="RHEA-COMP:9685"/>
        <dbReference type="Rhea" id="RHEA-COMP:14125"/>
        <dbReference type="ChEBI" id="CHEBI:43474"/>
        <dbReference type="ChEBI" id="CHEBI:59918"/>
        <dbReference type="ChEBI" id="CHEBI:64479"/>
        <dbReference type="ChEBI" id="CHEBI:138651"/>
        <dbReference type="EC" id="2.3.1.274"/>
    </reaction>
</comment>
<dbReference type="RefSeq" id="WP_057822994.1">
    <property type="nucleotide sequence ID" value="NZ_AZFX01000003.1"/>
</dbReference>
<evidence type="ECO:0000256" key="10">
    <source>
        <dbReference type="HAMAP-Rule" id="MF_00019"/>
    </source>
</evidence>
<dbReference type="EC" id="2.3.1.274" evidence="8 10"/>
<dbReference type="GO" id="GO:0005737">
    <property type="term" value="C:cytoplasm"/>
    <property type="evidence" value="ECO:0007669"/>
    <property type="project" value="UniProtKB-SubCell"/>
</dbReference>
<dbReference type="Pfam" id="PF02504">
    <property type="entry name" value="FA_synthesis"/>
    <property type="match status" value="1"/>
</dbReference>
<dbReference type="PANTHER" id="PTHR30100">
    <property type="entry name" value="FATTY ACID/PHOSPHOLIPID SYNTHESIS PROTEIN PLSX"/>
    <property type="match status" value="1"/>
</dbReference>
<dbReference type="HAMAP" id="MF_00019">
    <property type="entry name" value="PlsX"/>
    <property type="match status" value="1"/>
</dbReference>
<protein>
    <recommendedName>
        <fullName evidence="8 10">Phosphate acyltransferase</fullName>
        <ecNumber evidence="8 10">2.3.1.274</ecNumber>
    </recommendedName>
    <alternativeName>
        <fullName evidence="10">Acyl-ACP phosphotransacylase</fullName>
    </alternativeName>
    <alternativeName>
        <fullName evidence="10">Acyl-[acyl-carrier-protein]--phosphate acyltransferase</fullName>
    </alternativeName>
    <alternativeName>
        <fullName evidence="10">Phosphate-acyl-ACP acyltransferase</fullName>
    </alternativeName>
</protein>
<evidence type="ECO:0000256" key="3">
    <source>
        <dbReference type="ARBA" id="ARBA00022516"/>
    </source>
</evidence>
<accession>A0A0R1W7E9</accession>
<organism evidence="11 12">
    <name type="scientific">Lapidilactobacillus concavus DSM 17758</name>
    <dbReference type="NCBI Taxonomy" id="1423735"/>
    <lineage>
        <taxon>Bacteria</taxon>
        <taxon>Bacillati</taxon>
        <taxon>Bacillota</taxon>
        <taxon>Bacilli</taxon>
        <taxon>Lactobacillales</taxon>
        <taxon>Lactobacillaceae</taxon>
        <taxon>Lapidilactobacillus</taxon>
    </lineage>
</organism>
<keyword evidence="3 10" id="KW-0444">Lipid biosynthesis</keyword>
<keyword evidence="2 10" id="KW-0963">Cytoplasm</keyword>
<reference evidence="11 12" key="1">
    <citation type="journal article" date="2015" name="Genome Announc.">
        <title>Expanding the biotechnology potential of lactobacilli through comparative genomics of 213 strains and associated genera.</title>
        <authorList>
            <person name="Sun Z."/>
            <person name="Harris H.M."/>
            <person name="McCann A."/>
            <person name="Guo C."/>
            <person name="Argimon S."/>
            <person name="Zhang W."/>
            <person name="Yang X."/>
            <person name="Jeffery I.B."/>
            <person name="Cooney J.C."/>
            <person name="Kagawa T.F."/>
            <person name="Liu W."/>
            <person name="Song Y."/>
            <person name="Salvetti E."/>
            <person name="Wrobel A."/>
            <person name="Rasinkangas P."/>
            <person name="Parkhill J."/>
            <person name="Rea M.C."/>
            <person name="O'Sullivan O."/>
            <person name="Ritari J."/>
            <person name="Douillard F.P."/>
            <person name="Paul Ross R."/>
            <person name="Yang R."/>
            <person name="Briner A.E."/>
            <person name="Felis G.E."/>
            <person name="de Vos W.M."/>
            <person name="Barrangou R."/>
            <person name="Klaenhammer T.R."/>
            <person name="Caufield P.W."/>
            <person name="Cui Y."/>
            <person name="Zhang H."/>
            <person name="O'Toole P.W."/>
        </authorList>
    </citation>
    <scope>NUCLEOTIDE SEQUENCE [LARGE SCALE GENOMIC DNA]</scope>
    <source>
        <strain evidence="11 12">DSM 17758</strain>
    </source>
</reference>
<dbReference type="OrthoDB" id="9806408at2"/>
<keyword evidence="5 10" id="KW-0443">Lipid metabolism</keyword>
<dbReference type="EMBL" id="AZFX01000003">
    <property type="protein sequence ID" value="KRM13806.1"/>
    <property type="molecule type" value="Genomic_DNA"/>
</dbReference>
<evidence type="ECO:0000256" key="9">
    <source>
        <dbReference type="ARBA" id="ARBA00046608"/>
    </source>
</evidence>
<gene>
    <name evidence="10" type="primary">plsX</name>
    <name evidence="11" type="ORF">FC15_GL000977</name>
</gene>
<evidence type="ECO:0000313" key="12">
    <source>
        <dbReference type="Proteomes" id="UP000051315"/>
    </source>
</evidence>
<evidence type="ECO:0000313" key="11">
    <source>
        <dbReference type="EMBL" id="KRM13806.1"/>
    </source>
</evidence>
<dbReference type="STRING" id="1423735.FC15_GL000977"/>
<comment type="caution">
    <text evidence="11">The sequence shown here is derived from an EMBL/GenBank/DDBJ whole genome shotgun (WGS) entry which is preliminary data.</text>
</comment>
<dbReference type="AlphaFoldDB" id="A0A0R1W7E9"/>
<dbReference type="NCBIfam" id="TIGR00182">
    <property type="entry name" value="plsX"/>
    <property type="match status" value="1"/>
</dbReference>
<keyword evidence="4 10" id="KW-0808">Transferase</keyword>
<dbReference type="GO" id="GO:0043811">
    <property type="term" value="F:phosphate:acyl-[acyl carrier protein] acyltransferase activity"/>
    <property type="evidence" value="ECO:0007669"/>
    <property type="project" value="UniProtKB-UniRule"/>
</dbReference>
<dbReference type="Gene3D" id="3.40.718.10">
    <property type="entry name" value="Isopropylmalate Dehydrogenase"/>
    <property type="match status" value="1"/>
</dbReference>
<sequence length="333" mass="35701">MKIAVDAMGGDHAPKVVVEGVMKARDQWPDLEFMMFGDREKVAPYLTDETRIEFIQANSVITNEDEPVKAVRQKKDSSMVMAAQAVKAGQAEALFSLGNTGALLATGIFVIGRIKGIERPALMPTLPTVNAGRVVNLLDCGANAESKASYLEQWAIMGSIYARDIRQIASPRVALLNNGTEFDKGDPLHQEVYQRLQNNPALNFIGNIEAGNLLQDQADVIVSDGFTGNAVLKATEGMASLLLNLIKSTLLSGGFSVKLGAAMIKPALGEIKGRFSTSDNGGAVLLGVNAPVIKTHGGSDEDAVISTIVQIREMLAKQTIPQVIDYLKTHDIK</sequence>
<evidence type="ECO:0000256" key="8">
    <source>
        <dbReference type="ARBA" id="ARBA00024069"/>
    </source>
</evidence>
<keyword evidence="11" id="KW-0012">Acyltransferase</keyword>